<keyword evidence="2" id="KW-0547">Nucleotide-binding</keyword>
<dbReference type="Pfam" id="PF13087">
    <property type="entry name" value="AAA_12"/>
    <property type="match status" value="1"/>
</dbReference>
<dbReference type="InterPro" id="IPR027417">
    <property type="entry name" value="P-loop_NTPase"/>
</dbReference>
<evidence type="ECO:0000256" key="6">
    <source>
        <dbReference type="SAM" id="Coils"/>
    </source>
</evidence>
<evidence type="ECO:0000256" key="1">
    <source>
        <dbReference type="ARBA" id="ARBA00007913"/>
    </source>
</evidence>
<dbReference type="EMBL" id="CACVAQ010000527">
    <property type="protein sequence ID" value="CAA6829974.1"/>
    <property type="molecule type" value="Genomic_DNA"/>
</dbReference>
<dbReference type="AlphaFoldDB" id="A0A6S6UII3"/>
<evidence type="ECO:0000256" key="2">
    <source>
        <dbReference type="ARBA" id="ARBA00022741"/>
    </source>
</evidence>
<comment type="similarity">
    <text evidence="1">Belongs to the DNA2/NAM7 helicase family.</text>
</comment>
<protein>
    <submittedName>
        <fullName evidence="9">AAA domain-containing protein</fullName>
    </submittedName>
</protein>
<keyword evidence="3" id="KW-0378">Hydrolase</keyword>
<dbReference type="InterPro" id="IPR047187">
    <property type="entry name" value="SF1_C_Upf1"/>
</dbReference>
<dbReference type="SUPFAM" id="SSF52540">
    <property type="entry name" value="P-loop containing nucleoside triphosphate hydrolases"/>
    <property type="match status" value="1"/>
</dbReference>
<dbReference type="InterPro" id="IPR041679">
    <property type="entry name" value="DNA2/NAM7-like_C"/>
</dbReference>
<keyword evidence="5" id="KW-0067">ATP-binding</keyword>
<feature type="coiled-coil region" evidence="6">
    <location>
        <begin position="358"/>
        <end position="385"/>
    </location>
</feature>
<dbReference type="PANTHER" id="PTHR43788:SF8">
    <property type="entry name" value="DNA-BINDING PROTEIN SMUBP-2"/>
    <property type="match status" value="1"/>
</dbReference>
<dbReference type="Gene3D" id="3.40.50.300">
    <property type="entry name" value="P-loop containing nucleotide triphosphate hydrolases"/>
    <property type="match status" value="2"/>
</dbReference>
<dbReference type="PANTHER" id="PTHR43788">
    <property type="entry name" value="DNA2/NAM7 HELICASE FAMILY MEMBER"/>
    <property type="match status" value="1"/>
</dbReference>
<evidence type="ECO:0000256" key="4">
    <source>
        <dbReference type="ARBA" id="ARBA00022806"/>
    </source>
</evidence>
<evidence type="ECO:0000259" key="7">
    <source>
        <dbReference type="Pfam" id="PF13086"/>
    </source>
</evidence>
<keyword evidence="4" id="KW-0347">Helicase</keyword>
<organism evidence="9">
    <name type="scientific">uncultured Aureispira sp</name>
    <dbReference type="NCBI Taxonomy" id="1331704"/>
    <lineage>
        <taxon>Bacteria</taxon>
        <taxon>Pseudomonadati</taxon>
        <taxon>Bacteroidota</taxon>
        <taxon>Saprospiria</taxon>
        <taxon>Saprospirales</taxon>
        <taxon>Saprospiraceae</taxon>
        <taxon>Aureispira</taxon>
        <taxon>environmental samples</taxon>
    </lineage>
</organism>
<keyword evidence="6" id="KW-0175">Coiled coil</keyword>
<feature type="domain" description="DNA2/NAM7 helicase-like C-terminal" evidence="8">
    <location>
        <begin position="647"/>
        <end position="766"/>
    </location>
</feature>
<gene>
    <name evidence="9" type="ORF">HELGO_WM26179</name>
</gene>
<name>A0A6S6UII3_9BACT</name>
<accession>A0A6S6UII3</accession>
<dbReference type="GO" id="GO:0016787">
    <property type="term" value="F:hydrolase activity"/>
    <property type="evidence" value="ECO:0007669"/>
    <property type="project" value="UniProtKB-KW"/>
</dbReference>
<dbReference type="InterPro" id="IPR041677">
    <property type="entry name" value="DNA2/NAM7_AAA_11"/>
</dbReference>
<reference evidence="9" key="1">
    <citation type="submission" date="2020-01" db="EMBL/GenBank/DDBJ databases">
        <authorList>
            <person name="Meier V. D."/>
            <person name="Meier V D."/>
        </authorList>
    </citation>
    <scope>NUCLEOTIDE SEQUENCE</scope>
    <source>
        <strain evidence="9">HLG_WM_MAG_10</strain>
    </source>
</reference>
<evidence type="ECO:0000313" key="9">
    <source>
        <dbReference type="EMBL" id="CAA6829974.1"/>
    </source>
</evidence>
<proteinExistence type="inferred from homology"/>
<dbReference type="CDD" id="cd18808">
    <property type="entry name" value="SF1_C_Upf1"/>
    <property type="match status" value="1"/>
</dbReference>
<evidence type="ECO:0000256" key="5">
    <source>
        <dbReference type="ARBA" id="ARBA00022840"/>
    </source>
</evidence>
<evidence type="ECO:0000256" key="3">
    <source>
        <dbReference type="ARBA" id="ARBA00022801"/>
    </source>
</evidence>
<feature type="domain" description="DNA2/NAM7 helicase helicase" evidence="7">
    <location>
        <begin position="157"/>
        <end position="557"/>
    </location>
</feature>
<dbReference type="GO" id="GO:0005524">
    <property type="term" value="F:ATP binding"/>
    <property type="evidence" value="ECO:0007669"/>
    <property type="project" value="UniProtKB-KW"/>
</dbReference>
<sequence>MKTKDIRALCINGTQVYYDYLDKNDKGLQRIPTRSITALPRAIFQVKIAGHLFDTEAIFFRFKTNNKKLNTSQVQVVSYDKNSKTLILRPEEAYLDWFEDLKATDLEIISDLKFLVERVRIWYEKNGGAILLPTKASPLKDTLSQIKFFEDMLPSTNQKKAIQTIFEAPLSYIWGAPGTGKTQGVLSYALLHYLKNGYKVAILGPTNNAIEQVLRGVISMTDRADIKRDKIIRLGTPSKAFADAYPQVCEARGIVKQLEDLDNQHKIIDKVLLFKSHEKLLEVLEEGNDIFEALHEVKEKLEALVIKERTFLVQLNGNKKKIARRQKQLQKITADIRTIDRRSSLLGPKVSQIFAKDLPKMKKEKEALQKEHRAIEDEIDDFAADNEFLTQDWNVALEAVKEQKSILSQKIGFIKEHFEKNNATSIVDDLLSGRAELVEAALQKIKTAYQANKIALGALAEAYEFVAIDDLQQQKKNILAEIKFLNEYSTEERLKNVSIVSATLDGYIGRYMEEKLNVDHIFVDEAGYANLVKVLTLFNHRVPITLLGDHMQLPPVCEIGDQTIARDATYHNAFIWAQSAIYSAGVFHKERLDLLQDYVKNAPLSLHKMQKADLNNTYRFGANLAAVLNEYVYKNGFQSALVDGKTSVYYLDAPKPATAKKKRQNEAEALAVQEFVQQLEEDNFVILTPYRNQLKLLGEYLPNARRNQQIITVHGSQGREWNTVILSLVDTYDKWFTDSENDLSKGLNLINTAVSRAKKQLIIVGDIRFWKRQKGQLLKGLVDIGQEF</sequence>
<dbReference type="GO" id="GO:0043139">
    <property type="term" value="F:5'-3' DNA helicase activity"/>
    <property type="evidence" value="ECO:0007669"/>
    <property type="project" value="TreeGrafter"/>
</dbReference>
<dbReference type="Pfam" id="PF13086">
    <property type="entry name" value="AAA_11"/>
    <property type="match status" value="1"/>
</dbReference>
<dbReference type="InterPro" id="IPR050534">
    <property type="entry name" value="Coronavir_polyprotein_1ab"/>
</dbReference>
<evidence type="ECO:0000259" key="8">
    <source>
        <dbReference type="Pfam" id="PF13087"/>
    </source>
</evidence>